<comment type="caution">
    <text evidence="2">The sequence shown here is derived from an EMBL/GenBank/DDBJ whole genome shotgun (WGS) entry which is preliminary data.</text>
</comment>
<evidence type="ECO:0000256" key="1">
    <source>
        <dbReference type="SAM" id="MobiDB-lite"/>
    </source>
</evidence>
<gene>
    <name evidence="2" type="ORF">CCACVL1_24528</name>
</gene>
<dbReference type="Proteomes" id="UP000188268">
    <property type="component" value="Unassembled WGS sequence"/>
</dbReference>
<name>A0A1R3GP89_COCAP</name>
<feature type="compositionally biased region" description="Low complexity" evidence="1">
    <location>
        <begin position="73"/>
        <end position="86"/>
    </location>
</feature>
<dbReference type="AlphaFoldDB" id="A0A1R3GP89"/>
<dbReference type="OrthoDB" id="1749636at2759"/>
<reference evidence="2 3" key="1">
    <citation type="submission" date="2013-09" db="EMBL/GenBank/DDBJ databases">
        <title>Corchorus capsularis genome sequencing.</title>
        <authorList>
            <person name="Alam M."/>
            <person name="Haque M.S."/>
            <person name="Islam M.S."/>
            <person name="Emdad E.M."/>
            <person name="Islam M.M."/>
            <person name="Ahmed B."/>
            <person name="Halim A."/>
            <person name="Hossen Q.M.M."/>
            <person name="Hossain M.Z."/>
            <person name="Ahmed R."/>
            <person name="Khan M.M."/>
            <person name="Islam R."/>
            <person name="Rashid M.M."/>
            <person name="Khan S.A."/>
            <person name="Rahman M.S."/>
            <person name="Alam M."/>
        </authorList>
    </citation>
    <scope>NUCLEOTIDE SEQUENCE [LARGE SCALE GENOMIC DNA]</scope>
    <source>
        <strain evidence="3">cv. CVL-1</strain>
        <tissue evidence="2">Whole seedling</tissue>
    </source>
</reference>
<feature type="compositionally biased region" description="Basic and acidic residues" evidence="1">
    <location>
        <begin position="110"/>
        <end position="134"/>
    </location>
</feature>
<sequence length="134" mass="15170">MAYSTSLIPISINATTQLPLKLTPSNFPSCRAQFDDLLYDFDLAGYVDGTEINSDTTPFLHPPSPVVLNKSIPTTLTPTTPSTLPTVKRKRLGGMGIFEEPNRRRSKGQRRFESKKERGSRQGRFEEEERRRRG</sequence>
<feature type="region of interest" description="Disordered" evidence="1">
    <location>
        <begin position="71"/>
        <end position="134"/>
    </location>
</feature>
<keyword evidence="3" id="KW-1185">Reference proteome</keyword>
<evidence type="ECO:0000313" key="3">
    <source>
        <dbReference type="Proteomes" id="UP000188268"/>
    </source>
</evidence>
<evidence type="ECO:0000313" key="2">
    <source>
        <dbReference type="EMBL" id="OMO59928.1"/>
    </source>
</evidence>
<organism evidence="2 3">
    <name type="scientific">Corchorus capsularis</name>
    <name type="common">Jute</name>
    <dbReference type="NCBI Taxonomy" id="210143"/>
    <lineage>
        <taxon>Eukaryota</taxon>
        <taxon>Viridiplantae</taxon>
        <taxon>Streptophyta</taxon>
        <taxon>Embryophyta</taxon>
        <taxon>Tracheophyta</taxon>
        <taxon>Spermatophyta</taxon>
        <taxon>Magnoliopsida</taxon>
        <taxon>eudicotyledons</taxon>
        <taxon>Gunneridae</taxon>
        <taxon>Pentapetalae</taxon>
        <taxon>rosids</taxon>
        <taxon>malvids</taxon>
        <taxon>Malvales</taxon>
        <taxon>Malvaceae</taxon>
        <taxon>Grewioideae</taxon>
        <taxon>Apeibeae</taxon>
        <taxon>Corchorus</taxon>
    </lineage>
</organism>
<proteinExistence type="predicted"/>
<accession>A0A1R3GP89</accession>
<dbReference type="Gramene" id="OMO59928">
    <property type="protein sequence ID" value="OMO59928"/>
    <property type="gene ID" value="CCACVL1_24528"/>
</dbReference>
<protein>
    <submittedName>
        <fullName evidence="2">Uncharacterized protein</fullName>
    </submittedName>
</protein>
<dbReference type="EMBL" id="AWWV01013823">
    <property type="protein sequence ID" value="OMO59928.1"/>
    <property type="molecule type" value="Genomic_DNA"/>
</dbReference>